<dbReference type="EMBL" id="MU003696">
    <property type="protein sequence ID" value="KAF2813205.1"/>
    <property type="molecule type" value="Genomic_DNA"/>
</dbReference>
<proteinExistence type="predicted"/>
<organism evidence="1">
    <name type="scientific">Mytilinidion resinicola</name>
    <dbReference type="NCBI Taxonomy" id="574789"/>
    <lineage>
        <taxon>Eukaryota</taxon>
        <taxon>Fungi</taxon>
        <taxon>Dikarya</taxon>
        <taxon>Ascomycota</taxon>
        <taxon>Pezizomycotina</taxon>
        <taxon>Dothideomycetes</taxon>
        <taxon>Pleosporomycetidae</taxon>
        <taxon>Mytilinidiales</taxon>
        <taxon>Mytilinidiaceae</taxon>
        <taxon>Mytilinidion</taxon>
    </lineage>
</organism>
<gene>
    <name evidence="1 3" type="ORF">BDZ99DRAFT_568443</name>
</gene>
<reference evidence="1 3" key="1">
    <citation type="journal article" date="2020" name="Stud. Mycol.">
        <title>101 Dothideomycetes genomes: a test case for predicting lifestyles and emergence of pathogens.</title>
        <authorList>
            <person name="Haridas S."/>
            <person name="Albert R."/>
            <person name="Binder M."/>
            <person name="Bloem J."/>
            <person name="Labutti K."/>
            <person name="Salamov A."/>
            <person name="Andreopoulos B."/>
            <person name="Baker S."/>
            <person name="Barry K."/>
            <person name="Bills G."/>
            <person name="Bluhm B."/>
            <person name="Cannon C."/>
            <person name="Castanera R."/>
            <person name="Culley D."/>
            <person name="Daum C."/>
            <person name="Ezra D."/>
            <person name="Gonzalez J."/>
            <person name="Henrissat B."/>
            <person name="Kuo A."/>
            <person name="Liang C."/>
            <person name="Lipzen A."/>
            <person name="Lutzoni F."/>
            <person name="Magnuson J."/>
            <person name="Mondo S."/>
            <person name="Nolan M."/>
            <person name="Ohm R."/>
            <person name="Pangilinan J."/>
            <person name="Park H.-J."/>
            <person name="Ramirez L."/>
            <person name="Alfaro M."/>
            <person name="Sun H."/>
            <person name="Tritt A."/>
            <person name="Yoshinaga Y."/>
            <person name="Zwiers L.-H."/>
            <person name="Turgeon B."/>
            <person name="Goodwin S."/>
            <person name="Spatafora J."/>
            <person name="Crous P."/>
            <person name="Grigoriev I."/>
        </authorList>
    </citation>
    <scope>NUCLEOTIDE SEQUENCE</scope>
    <source>
        <strain evidence="1 3">CBS 304.34</strain>
    </source>
</reference>
<evidence type="ECO:0000313" key="1">
    <source>
        <dbReference type="EMBL" id="KAF2813205.1"/>
    </source>
</evidence>
<dbReference type="Proteomes" id="UP000504636">
    <property type="component" value="Unplaced"/>
</dbReference>
<reference evidence="3" key="3">
    <citation type="submission" date="2025-04" db="UniProtKB">
        <authorList>
            <consortium name="RefSeq"/>
        </authorList>
    </citation>
    <scope>IDENTIFICATION</scope>
    <source>
        <strain evidence="3">CBS 304.34</strain>
    </source>
</reference>
<accession>A0A6A6YZ49</accession>
<evidence type="ECO:0000313" key="2">
    <source>
        <dbReference type="Proteomes" id="UP000504636"/>
    </source>
</evidence>
<keyword evidence="2" id="KW-1185">Reference proteome</keyword>
<name>A0A6A6YZ49_9PEZI</name>
<dbReference type="RefSeq" id="XP_033580169.1">
    <property type="nucleotide sequence ID" value="XM_033727787.1"/>
</dbReference>
<dbReference type="GeneID" id="54468680"/>
<dbReference type="OrthoDB" id="3736456at2759"/>
<dbReference type="AlphaFoldDB" id="A0A6A6YZ49"/>
<reference evidence="3" key="2">
    <citation type="submission" date="2020-04" db="EMBL/GenBank/DDBJ databases">
        <authorList>
            <consortium name="NCBI Genome Project"/>
        </authorList>
    </citation>
    <scope>NUCLEOTIDE SEQUENCE</scope>
    <source>
        <strain evidence="3">CBS 304.34</strain>
    </source>
</reference>
<sequence length="444" mass="52062">MARGTKVPRQGAFHSVADDEMVMAPKAKSYRESRLESLPAEIRRRIYLFVGIFDGAKGWAKCHNWPDCTDPSHYKKALSSNDRGTTDHRDHYQNSFLQCQITRYWFGEYDGSMPRVEGLCYRRQAGHTYPCDVHHLDYETYEGHLGLLCTNKFLCADVYSLIYNNIPTEFRFELSNRAIHLNNWPKQHPDTPSGSPGDYYKKHTWEHMKLSPFPFRFMTTIILSYEIGMGYESQMPHRYLAYSRRVGSFLTKQATSIRYIARHCPALRELEIRPLMTRIEKCKLGVFDVMAFAMQELVCGCPDLQRIALTYVETKKVSLADYPEILDVEQHDFGNFFHDLLFGNDSWFNIFKAQDCLDVRNIPQELREDEIREWVKGVLVKIRKHNLQAPDPVQQRDNDGHVYKTWAEKFSTIDSWYSDDRIDGPGKATYYRYSELNIDSVWTW</sequence>
<protein>
    <submittedName>
        <fullName evidence="1 3">Uncharacterized protein</fullName>
    </submittedName>
</protein>
<evidence type="ECO:0000313" key="3">
    <source>
        <dbReference type="RefSeq" id="XP_033580169.1"/>
    </source>
</evidence>